<dbReference type="Proteomes" id="UP000186817">
    <property type="component" value="Unassembled WGS sequence"/>
</dbReference>
<dbReference type="InterPro" id="IPR050216">
    <property type="entry name" value="LRR_domain-containing"/>
</dbReference>
<dbReference type="Gene3D" id="3.80.10.10">
    <property type="entry name" value="Ribonuclease Inhibitor"/>
    <property type="match status" value="2"/>
</dbReference>
<evidence type="ECO:0000256" key="2">
    <source>
        <dbReference type="ARBA" id="ARBA00022737"/>
    </source>
</evidence>
<proteinExistence type="predicted"/>
<dbReference type="EMBL" id="LSRX01000018">
    <property type="protein sequence ID" value="OLQ14204.1"/>
    <property type="molecule type" value="Genomic_DNA"/>
</dbReference>
<name>A0A1Q9F3D7_SYMMI</name>
<comment type="caution">
    <text evidence="4">The sequence shown here is derived from an EMBL/GenBank/DDBJ whole genome shotgun (WGS) entry which is preliminary data.</text>
</comment>
<dbReference type="Gene3D" id="1.10.287.110">
    <property type="entry name" value="DnaJ domain"/>
    <property type="match status" value="1"/>
</dbReference>
<accession>A0A1Q9F3D7</accession>
<dbReference type="PANTHER" id="PTHR48051">
    <property type="match status" value="1"/>
</dbReference>
<evidence type="ECO:0000313" key="4">
    <source>
        <dbReference type="EMBL" id="OLQ14204.1"/>
    </source>
</evidence>
<evidence type="ECO:0000313" key="5">
    <source>
        <dbReference type="Proteomes" id="UP000186817"/>
    </source>
</evidence>
<dbReference type="OrthoDB" id="1394818at2759"/>
<keyword evidence="2" id="KW-0677">Repeat</keyword>
<sequence length="847" mass="93594">MQLLQLRAQKWRMPTTLRTMFWLLLLRALYSLHRRRATASLPRTLQFDQKPFLAFSGSGLLFAYYHGVVTYIRDHFYVDNLQLSGISGGCSTLLALAMGIDLYEVLLLGLHMKKHFTKAGVYLHDFGAMVEVLVSHFKQIGISDEDVAQLAKRKQCYMGVTKCFPLQHCCINTPATLRELVSLLLSSMSVVPFFRTPGVFQGKYYVDGGFSAMYSVPENHRWDEVIKVTCFPWWSTLLPPAMGVADVQPSKFMPTEVFVLYPWAHQQELIRRGYEDTKKQHDHLVARGLRPLPNAPLTPWSEWSSLFAAIDEENLPPLQAKCSTMVSSEMERHHLEILRTYSHSDLHDALKGPRVRRLSSSDGGSRSEANCSELLEIAEAESLQDPGSQSALAARPASSGGEISARDAGVISSSPGASGDCGLLVGQDKMGTMAVPANSVAILQNLLTDLPTSVCSLISLTSLDASENQLQALPEDLGQLPKLQTLLLSSNDLARLPLSLLQLRKLGTLHLDSNPKLLLEGSAGKLSAAGFVLAVLAKFGSLQSLRAPGGGDYLPSLKKHLEQEKLDLRDLKIPLLPPDVGSLAKLKELYVGCNELQVLPGSICGLSKLQMLHLKGNKLTGLPRDLGQLKSLQELDVSANLLPELPTSLGELAKLTRSNPLTELPKRLDELQALKALDISSTPLGKSLLLPLQGHCPIRRTLYLMNKYDALQTIRLEKTQSSALPDGLASWGQGPPPKPPPGNSARHSRTGQAPGGRAGKDAWGYSCFDGGPEDFHIFPRRSAAEEAGDDPFLRQVLQDIEHQLEQCFESSKRQKVFRSLLRQWHPDKRREDEELATRVFQWLQTMK</sequence>
<organism evidence="4 5">
    <name type="scientific">Symbiodinium microadriaticum</name>
    <name type="common">Dinoflagellate</name>
    <name type="synonym">Zooxanthella microadriatica</name>
    <dbReference type="NCBI Taxonomy" id="2951"/>
    <lineage>
        <taxon>Eukaryota</taxon>
        <taxon>Sar</taxon>
        <taxon>Alveolata</taxon>
        <taxon>Dinophyceae</taxon>
        <taxon>Suessiales</taxon>
        <taxon>Symbiodiniaceae</taxon>
        <taxon>Symbiodinium</taxon>
    </lineage>
</organism>
<dbReference type="InterPro" id="IPR001611">
    <property type="entry name" value="Leu-rich_rpt"/>
</dbReference>
<dbReference type="PANTHER" id="PTHR48051:SF54">
    <property type="entry name" value="LEUCINE-RICH REPEAT-CONTAINING PROTEIN"/>
    <property type="match status" value="1"/>
</dbReference>
<dbReference type="AlphaFoldDB" id="A0A1Q9F3D7"/>
<gene>
    <name evidence="4" type="primary">let-413</name>
    <name evidence="4" type="ORF">AK812_SmicGene1655</name>
</gene>
<dbReference type="SUPFAM" id="SSF52151">
    <property type="entry name" value="FabD/lysophospholipase-like"/>
    <property type="match status" value="1"/>
</dbReference>
<reference evidence="4 5" key="1">
    <citation type="submission" date="2016-02" db="EMBL/GenBank/DDBJ databases">
        <title>Genome analysis of coral dinoflagellate symbionts highlights evolutionary adaptations to a symbiotic lifestyle.</title>
        <authorList>
            <person name="Aranda M."/>
            <person name="Li Y."/>
            <person name="Liew Y.J."/>
            <person name="Baumgarten S."/>
            <person name="Simakov O."/>
            <person name="Wilson M."/>
            <person name="Piel J."/>
            <person name="Ashoor H."/>
            <person name="Bougouffa S."/>
            <person name="Bajic V.B."/>
            <person name="Ryu T."/>
            <person name="Ravasi T."/>
            <person name="Bayer T."/>
            <person name="Micklem G."/>
            <person name="Kim H."/>
            <person name="Bhak J."/>
            <person name="Lajeunesse T.C."/>
            <person name="Voolstra C.R."/>
        </authorList>
    </citation>
    <scope>NUCLEOTIDE SEQUENCE [LARGE SCALE GENOMIC DNA]</scope>
    <source>
        <strain evidence="4 5">CCMP2467</strain>
    </source>
</reference>
<evidence type="ECO:0000256" key="3">
    <source>
        <dbReference type="SAM" id="MobiDB-lite"/>
    </source>
</evidence>
<protein>
    <submittedName>
        <fullName evidence="4">Protein lap1</fullName>
    </submittedName>
</protein>
<dbReference type="InterPro" id="IPR016035">
    <property type="entry name" value="Acyl_Trfase/lysoPLipase"/>
</dbReference>
<dbReference type="GO" id="GO:0005737">
    <property type="term" value="C:cytoplasm"/>
    <property type="evidence" value="ECO:0007669"/>
    <property type="project" value="TreeGrafter"/>
</dbReference>
<keyword evidence="5" id="KW-1185">Reference proteome</keyword>
<dbReference type="Pfam" id="PF13855">
    <property type="entry name" value="LRR_8"/>
    <property type="match status" value="1"/>
</dbReference>
<dbReference type="InterPro" id="IPR032675">
    <property type="entry name" value="LRR_dom_sf"/>
</dbReference>
<evidence type="ECO:0000256" key="1">
    <source>
        <dbReference type="ARBA" id="ARBA00022614"/>
    </source>
</evidence>
<keyword evidence="1" id="KW-0433">Leucine-rich repeat</keyword>
<dbReference type="SMART" id="SM00364">
    <property type="entry name" value="LRR_BAC"/>
    <property type="match status" value="5"/>
</dbReference>
<feature type="region of interest" description="Disordered" evidence="3">
    <location>
        <begin position="382"/>
        <end position="411"/>
    </location>
</feature>
<dbReference type="SUPFAM" id="SSF52058">
    <property type="entry name" value="L domain-like"/>
    <property type="match status" value="1"/>
</dbReference>
<feature type="region of interest" description="Disordered" evidence="3">
    <location>
        <begin position="724"/>
        <end position="760"/>
    </location>
</feature>
<dbReference type="SMART" id="SM00369">
    <property type="entry name" value="LRR_TYP"/>
    <property type="match status" value="5"/>
</dbReference>
<dbReference type="InterPro" id="IPR036869">
    <property type="entry name" value="J_dom_sf"/>
</dbReference>
<dbReference type="InterPro" id="IPR003591">
    <property type="entry name" value="Leu-rich_rpt_typical-subtyp"/>
</dbReference>